<dbReference type="InterPro" id="IPR036259">
    <property type="entry name" value="MFS_trans_sf"/>
</dbReference>
<dbReference type="Gene3D" id="1.20.1250.20">
    <property type="entry name" value="MFS general substrate transporter like domains"/>
    <property type="match status" value="1"/>
</dbReference>
<proteinExistence type="predicted"/>
<feature type="transmembrane region" description="Helical" evidence="4">
    <location>
        <begin position="350"/>
        <end position="372"/>
    </location>
</feature>
<feature type="transmembrane region" description="Helical" evidence="4">
    <location>
        <begin position="311"/>
        <end position="338"/>
    </location>
</feature>
<keyword evidence="1 4" id="KW-0812">Transmembrane</keyword>
<dbReference type="PANTHER" id="PTHR23526">
    <property type="entry name" value="INTEGRAL MEMBRANE TRANSPORT PROTEIN-RELATED"/>
    <property type="match status" value="1"/>
</dbReference>
<organism evidence="6 7">
    <name type="scientific">Tichowtungia aerotolerans</name>
    <dbReference type="NCBI Taxonomy" id="2697043"/>
    <lineage>
        <taxon>Bacteria</taxon>
        <taxon>Pseudomonadati</taxon>
        <taxon>Kiritimatiellota</taxon>
        <taxon>Tichowtungiia</taxon>
        <taxon>Tichowtungiales</taxon>
        <taxon>Tichowtungiaceae</taxon>
        <taxon>Tichowtungia</taxon>
    </lineage>
</organism>
<dbReference type="EMBL" id="CP047593">
    <property type="protein sequence ID" value="QHI68944.1"/>
    <property type="molecule type" value="Genomic_DNA"/>
</dbReference>
<dbReference type="InterPro" id="IPR052528">
    <property type="entry name" value="Sugar_transport-like"/>
</dbReference>
<accession>A0A6P1M8T5</accession>
<dbReference type="SUPFAM" id="SSF103473">
    <property type="entry name" value="MFS general substrate transporter"/>
    <property type="match status" value="1"/>
</dbReference>
<sequence length="426" mass="45773">MNLDPKIQKRLRLIIYTQCVGTVSMVLLQNGFVLTYALKLGIPPHGILLLFSMQPLIGMLLTLPLAYAADCFGKKRIGAFGATLSAIGFLLLPAAGSLPWSSGALWLGILVFSVGIAANTASWFALLSPIIPAEVRGRFFGKLRVSWQTVGLIFSLVVAGLLKWRESISLYQLVLVIAGLLLVVRRCLYTKIPELEPQRAKGDGFFRSLGRVIKIPGYMSFCCYLFLLGLFTGASVTLFGLLEKQELGFSDSRIVVMGNLLAIGSIAGFFVGGKMVDRFGTHRVFLVTHGLFAVALTGFCIRGLLPLDPVWLAGLMTITFGMVNAAFGIAASSEMLALIPPEDKSLSTGVYTTLTWAGVAASNLLVGQTLRLGVLSPEWQLGTLTLSAYDTILLGSAILMGLSSVTLGLVPSVLNVRSQSLPNPRR</sequence>
<feature type="transmembrane region" description="Helical" evidence="4">
    <location>
        <begin position="104"/>
        <end position="131"/>
    </location>
</feature>
<feature type="transmembrane region" description="Helical" evidence="4">
    <location>
        <begin position="254"/>
        <end position="272"/>
    </location>
</feature>
<keyword evidence="7" id="KW-1185">Reference proteome</keyword>
<reference evidence="6 7" key="1">
    <citation type="submission" date="2020-01" db="EMBL/GenBank/DDBJ databases">
        <title>Ponticoccus aerotolerans gen. nov., sp. nov., an anaerobic bacterium and proposal of Ponticoccusceae fam. nov., Ponticoccusles ord. nov. and Ponticoccuse classis nov. in the phylum Kiritimatiellaeota.</title>
        <authorList>
            <person name="Zhou L.Y."/>
            <person name="Du Z.J."/>
        </authorList>
    </citation>
    <scope>NUCLEOTIDE SEQUENCE [LARGE SCALE GENOMIC DNA]</scope>
    <source>
        <strain evidence="6 7">S-5007</strain>
    </source>
</reference>
<dbReference type="Proteomes" id="UP000464954">
    <property type="component" value="Chromosome"/>
</dbReference>
<keyword evidence="3 4" id="KW-0472">Membrane</keyword>
<feature type="transmembrane region" description="Helical" evidence="4">
    <location>
        <begin position="46"/>
        <end position="67"/>
    </location>
</feature>
<dbReference type="RefSeq" id="WP_160627760.1">
    <property type="nucleotide sequence ID" value="NZ_CP047593.1"/>
</dbReference>
<feature type="transmembrane region" description="Helical" evidence="4">
    <location>
        <begin position="168"/>
        <end position="189"/>
    </location>
</feature>
<feature type="transmembrane region" description="Helical" evidence="4">
    <location>
        <begin position="284"/>
        <end position="305"/>
    </location>
</feature>
<dbReference type="InterPro" id="IPR011701">
    <property type="entry name" value="MFS"/>
</dbReference>
<gene>
    <name evidence="6" type="ORF">GT409_05600</name>
</gene>
<feature type="transmembrane region" description="Helical" evidence="4">
    <location>
        <begin position="143"/>
        <end position="162"/>
    </location>
</feature>
<evidence type="ECO:0000256" key="2">
    <source>
        <dbReference type="ARBA" id="ARBA00022989"/>
    </source>
</evidence>
<dbReference type="KEGG" id="taer:GT409_05600"/>
<evidence type="ECO:0000259" key="5">
    <source>
        <dbReference type="PROSITE" id="PS50850"/>
    </source>
</evidence>
<feature type="transmembrane region" description="Helical" evidence="4">
    <location>
        <begin position="392"/>
        <end position="416"/>
    </location>
</feature>
<name>A0A6P1M8T5_9BACT</name>
<feature type="transmembrane region" description="Helical" evidence="4">
    <location>
        <begin position="79"/>
        <end position="98"/>
    </location>
</feature>
<dbReference type="AlphaFoldDB" id="A0A6P1M8T5"/>
<protein>
    <submittedName>
        <fullName evidence="6">MFS transporter</fullName>
    </submittedName>
</protein>
<evidence type="ECO:0000256" key="4">
    <source>
        <dbReference type="SAM" id="Phobius"/>
    </source>
</evidence>
<dbReference type="Pfam" id="PF07690">
    <property type="entry name" value="MFS_1"/>
    <property type="match status" value="1"/>
</dbReference>
<dbReference type="PANTHER" id="PTHR23526:SF2">
    <property type="entry name" value="MAJOR FACILITATOR SUPERFAMILY (MFS) PROFILE DOMAIN-CONTAINING PROTEIN"/>
    <property type="match status" value="1"/>
</dbReference>
<feature type="transmembrane region" description="Helical" evidence="4">
    <location>
        <begin position="221"/>
        <end position="242"/>
    </location>
</feature>
<keyword evidence="2 4" id="KW-1133">Transmembrane helix</keyword>
<dbReference type="InterPro" id="IPR020846">
    <property type="entry name" value="MFS_dom"/>
</dbReference>
<feature type="transmembrane region" description="Helical" evidence="4">
    <location>
        <begin position="12"/>
        <end position="34"/>
    </location>
</feature>
<dbReference type="GO" id="GO:0022857">
    <property type="term" value="F:transmembrane transporter activity"/>
    <property type="evidence" value="ECO:0007669"/>
    <property type="project" value="InterPro"/>
</dbReference>
<evidence type="ECO:0000313" key="6">
    <source>
        <dbReference type="EMBL" id="QHI68944.1"/>
    </source>
</evidence>
<dbReference type="PROSITE" id="PS50850">
    <property type="entry name" value="MFS"/>
    <property type="match status" value="1"/>
</dbReference>
<evidence type="ECO:0000313" key="7">
    <source>
        <dbReference type="Proteomes" id="UP000464954"/>
    </source>
</evidence>
<evidence type="ECO:0000256" key="1">
    <source>
        <dbReference type="ARBA" id="ARBA00022692"/>
    </source>
</evidence>
<feature type="domain" description="Major facilitator superfamily (MFS) profile" evidence="5">
    <location>
        <begin position="1"/>
        <end position="414"/>
    </location>
</feature>
<evidence type="ECO:0000256" key="3">
    <source>
        <dbReference type="ARBA" id="ARBA00023136"/>
    </source>
</evidence>